<dbReference type="GO" id="GO:0005634">
    <property type="term" value="C:nucleus"/>
    <property type="evidence" value="ECO:0007669"/>
    <property type="project" value="TreeGrafter"/>
</dbReference>
<organism evidence="2 3">
    <name type="scientific">Bugula neritina</name>
    <name type="common">Brown bryozoan</name>
    <name type="synonym">Sertularia neritina</name>
    <dbReference type="NCBI Taxonomy" id="10212"/>
    <lineage>
        <taxon>Eukaryota</taxon>
        <taxon>Metazoa</taxon>
        <taxon>Spiralia</taxon>
        <taxon>Lophotrochozoa</taxon>
        <taxon>Bryozoa</taxon>
        <taxon>Gymnolaemata</taxon>
        <taxon>Cheilostomatida</taxon>
        <taxon>Flustrina</taxon>
        <taxon>Buguloidea</taxon>
        <taxon>Bugulidae</taxon>
        <taxon>Bugula</taxon>
    </lineage>
</organism>
<dbReference type="Pfam" id="PF03184">
    <property type="entry name" value="DDE_1"/>
    <property type="match status" value="1"/>
</dbReference>
<dbReference type="InterPro" id="IPR004875">
    <property type="entry name" value="DDE_SF_endonuclease_dom"/>
</dbReference>
<proteinExistence type="predicted"/>
<dbReference type="EMBL" id="VXIV02002709">
    <property type="protein sequence ID" value="KAF6023471.1"/>
    <property type="molecule type" value="Genomic_DNA"/>
</dbReference>
<sequence>MRGTPAGSLGLHHYSGWMTEENFAKWMNHFIKYVKPSTTDPVLLLLDNHRSHLYVSAINIAKEAGVIMLTFPPHTTSKLQPLNVSVYGPLKIFYGSECDSWQLSNPGKTISLYDIGELSGKAIVKALTPENILAGYRKTGIFPFDANIFQESDFLPAYVTDPPDTSIVHGGEENIQLNNCEPSTSSFSSDIKP</sequence>
<dbReference type="InterPro" id="IPR050863">
    <property type="entry name" value="CenT-Element_Derived"/>
</dbReference>
<keyword evidence="3" id="KW-1185">Reference proteome</keyword>
<comment type="caution">
    <text evidence="2">The sequence shown here is derived from an EMBL/GenBank/DDBJ whole genome shotgun (WGS) entry which is preliminary data.</text>
</comment>
<name>A0A7J7JCY4_BUGNE</name>
<feature type="domain" description="DDE-1" evidence="1">
    <location>
        <begin position="15"/>
        <end position="105"/>
    </location>
</feature>
<dbReference type="PANTHER" id="PTHR19303">
    <property type="entry name" value="TRANSPOSON"/>
    <property type="match status" value="1"/>
</dbReference>
<dbReference type="Proteomes" id="UP000593567">
    <property type="component" value="Unassembled WGS sequence"/>
</dbReference>
<evidence type="ECO:0000259" key="1">
    <source>
        <dbReference type="Pfam" id="PF03184"/>
    </source>
</evidence>
<dbReference type="PANTHER" id="PTHR19303:SF71">
    <property type="entry name" value="ZINC FINGER PHD-TYPE DOMAIN-CONTAINING PROTEIN"/>
    <property type="match status" value="1"/>
</dbReference>
<accession>A0A7J7JCY4</accession>
<dbReference type="AlphaFoldDB" id="A0A7J7JCY4"/>
<evidence type="ECO:0000313" key="2">
    <source>
        <dbReference type="EMBL" id="KAF6023471.1"/>
    </source>
</evidence>
<dbReference type="GO" id="GO:0003677">
    <property type="term" value="F:DNA binding"/>
    <property type="evidence" value="ECO:0007669"/>
    <property type="project" value="TreeGrafter"/>
</dbReference>
<protein>
    <recommendedName>
        <fullName evidence="1">DDE-1 domain-containing protein</fullName>
    </recommendedName>
</protein>
<gene>
    <name evidence="2" type="ORF">EB796_018227</name>
</gene>
<reference evidence="2" key="1">
    <citation type="submission" date="2020-06" db="EMBL/GenBank/DDBJ databases">
        <title>Draft genome of Bugula neritina, a colonial animal packing powerful symbionts and potential medicines.</title>
        <authorList>
            <person name="Rayko M."/>
        </authorList>
    </citation>
    <scope>NUCLEOTIDE SEQUENCE [LARGE SCALE GENOMIC DNA]</scope>
    <source>
        <strain evidence="2">Kwan_BN1</strain>
    </source>
</reference>
<dbReference type="OrthoDB" id="6277218at2759"/>
<evidence type="ECO:0000313" key="3">
    <source>
        <dbReference type="Proteomes" id="UP000593567"/>
    </source>
</evidence>